<evidence type="ECO:0000256" key="2">
    <source>
        <dbReference type="ARBA" id="ARBA00022475"/>
    </source>
</evidence>
<name>A0A9X2L351_9BACT</name>
<dbReference type="GO" id="GO:0006508">
    <property type="term" value="P:proteolysis"/>
    <property type="evidence" value="ECO:0007669"/>
    <property type="project" value="UniProtKB-KW"/>
</dbReference>
<dbReference type="AlphaFoldDB" id="A0A9X2L351"/>
<keyword evidence="2 9" id="KW-1003">Cell membrane</keyword>
<feature type="transmembrane region" description="Helical" evidence="9">
    <location>
        <begin position="141"/>
        <end position="163"/>
    </location>
</feature>
<evidence type="ECO:0000313" key="12">
    <source>
        <dbReference type="EMBL" id="MCP9291471.1"/>
    </source>
</evidence>
<evidence type="ECO:0000256" key="5">
    <source>
        <dbReference type="ARBA" id="ARBA00022750"/>
    </source>
</evidence>
<evidence type="ECO:0000256" key="7">
    <source>
        <dbReference type="ARBA" id="ARBA00022989"/>
    </source>
</evidence>
<sequence length="196" mass="21741">MTRKKLLALLVPAVIVLAIDQITKWLIRTTPELQNKVLIDGWLQFYFTKNPGMALGIDVLSTPVISVIAILAVTGILIYILRNLDQAGVGYLVCMGLIIGGAFGNITDRLFMGLIMDYGGVLEGHVVDFIYFSLQIGDWTVFPYIFNVADIAISCSIILLLLFNKRFFITQKAEEESSEVPEDVTPDEPTKQEGII</sequence>
<dbReference type="EMBL" id="JANDBC010000001">
    <property type="protein sequence ID" value="MCP9291471.1"/>
    <property type="molecule type" value="Genomic_DNA"/>
</dbReference>
<evidence type="ECO:0000313" key="13">
    <source>
        <dbReference type="Proteomes" id="UP001139125"/>
    </source>
</evidence>
<keyword evidence="3 9" id="KW-0645">Protease</keyword>
<accession>A0A9X2L351</accession>
<comment type="caution">
    <text evidence="9">Lacks conserved residue(s) required for the propagation of feature annotation.</text>
</comment>
<comment type="subcellular location">
    <subcellularLocation>
        <location evidence="9">Cell membrane</location>
        <topology evidence="9">Multi-pass membrane protein</topology>
    </subcellularLocation>
</comment>
<proteinExistence type="inferred from homology"/>
<comment type="pathway">
    <text evidence="9">Protein modification; lipoprotein biosynthesis (signal peptide cleavage).</text>
</comment>
<feature type="transmembrane region" description="Helical" evidence="9">
    <location>
        <begin position="60"/>
        <end position="81"/>
    </location>
</feature>
<evidence type="ECO:0000256" key="9">
    <source>
        <dbReference type="HAMAP-Rule" id="MF_00161"/>
    </source>
</evidence>
<comment type="similarity">
    <text evidence="1 9 10">Belongs to the peptidase A8 family.</text>
</comment>
<feature type="transmembrane region" description="Helical" evidence="9">
    <location>
        <begin position="88"/>
        <end position="106"/>
    </location>
</feature>
<evidence type="ECO:0000256" key="11">
    <source>
        <dbReference type="SAM" id="MobiDB-lite"/>
    </source>
</evidence>
<comment type="function">
    <text evidence="9">This protein specifically catalyzes the removal of signal peptides from prolipoproteins.</text>
</comment>
<dbReference type="Pfam" id="PF01252">
    <property type="entry name" value="Peptidase_A8"/>
    <property type="match status" value="1"/>
</dbReference>
<dbReference type="PRINTS" id="PR00781">
    <property type="entry name" value="LIPOSIGPTASE"/>
</dbReference>
<keyword evidence="4 9" id="KW-0812">Transmembrane</keyword>
<evidence type="ECO:0000256" key="8">
    <source>
        <dbReference type="ARBA" id="ARBA00023136"/>
    </source>
</evidence>
<dbReference type="GO" id="GO:0004190">
    <property type="term" value="F:aspartic-type endopeptidase activity"/>
    <property type="evidence" value="ECO:0007669"/>
    <property type="project" value="UniProtKB-UniRule"/>
</dbReference>
<dbReference type="PROSITE" id="PS00855">
    <property type="entry name" value="SPASE_II"/>
    <property type="match status" value="1"/>
</dbReference>
<keyword evidence="5 9" id="KW-0064">Aspartyl protease</keyword>
<evidence type="ECO:0000256" key="3">
    <source>
        <dbReference type="ARBA" id="ARBA00022670"/>
    </source>
</evidence>
<dbReference type="GO" id="GO:0005886">
    <property type="term" value="C:plasma membrane"/>
    <property type="evidence" value="ECO:0007669"/>
    <property type="project" value="UniProtKB-SubCell"/>
</dbReference>
<dbReference type="RefSeq" id="WP_255134337.1">
    <property type="nucleotide sequence ID" value="NZ_JANDBC010000001.1"/>
</dbReference>
<protein>
    <recommendedName>
        <fullName evidence="9">Lipoprotein signal peptidase</fullName>
        <ecNumber evidence="9">3.4.23.36</ecNumber>
    </recommendedName>
    <alternativeName>
        <fullName evidence="9">Prolipoprotein signal peptidase</fullName>
    </alternativeName>
    <alternativeName>
        <fullName evidence="9">Signal peptidase II</fullName>
        <shortName evidence="9">SPase II</shortName>
    </alternativeName>
</protein>
<evidence type="ECO:0000256" key="6">
    <source>
        <dbReference type="ARBA" id="ARBA00022801"/>
    </source>
</evidence>
<dbReference type="HAMAP" id="MF_00161">
    <property type="entry name" value="LspA"/>
    <property type="match status" value="1"/>
</dbReference>
<feature type="active site" evidence="9">
    <location>
        <position position="150"/>
    </location>
</feature>
<comment type="caution">
    <text evidence="12">The sequence shown here is derived from an EMBL/GenBank/DDBJ whole genome shotgun (WGS) entry which is preliminary data.</text>
</comment>
<dbReference type="PANTHER" id="PTHR33695">
    <property type="entry name" value="LIPOPROTEIN SIGNAL PEPTIDASE"/>
    <property type="match status" value="1"/>
</dbReference>
<keyword evidence="8 9" id="KW-0472">Membrane</keyword>
<evidence type="ECO:0000256" key="1">
    <source>
        <dbReference type="ARBA" id="ARBA00006139"/>
    </source>
</evidence>
<gene>
    <name evidence="9" type="primary">lspA</name>
    <name evidence="12" type="ORF">NM125_07735</name>
</gene>
<feature type="active site" evidence="9">
    <location>
        <position position="128"/>
    </location>
</feature>
<evidence type="ECO:0000256" key="10">
    <source>
        <dbReference type="RuleBase" id="RU004181"/>
    </source>
</evidence>
<reference evidence="12" key="1">
    <citation type="submission" date="2022-06" db="EMBL/GenBank/DDBJ databases">
        <title>Gracilimonas sp. CAU 1638 isolated from sea sediment.</title>
        <authorList>
            <person name="Kim W."/>
        </authorList>
    </citation>
    <scope>NUCLEOTIDE SEQUENCE</scope>
    <source>
        <strain evidence="12">CAU 1638</strain>
    </source>
</reference>
<evidence type="ECO:0000256" key="4">
    <source>
        <dbReference type="ARBA" id="ARBA00022692"/>
    </source>
</evidence>
<dbReference type="InterPro" id="IPR001872">
    <property type="entry name" value="Peptidase_A8"/>
</dbReference>
<keyword evidence="7 9" id="KW-1133">Transmembrane helix</keyword>
<dbReference type="PANTHER" id="PTHR33695:SF1">
    <property type="entry name" value="LIPOPROTEIN SIGNAL PEPTIDASE"/>
    <property type="match status" value="1"/>
</dbReference>
<feature type="region of interest" description="Disordered" evidence="11">
    <location>
        <begin position="176"/>
        <end position="196"/>
    </location>
</feature>
<feature type="compositionally biased region" description="Acidic residues" evidence="11">
    <location>
        <begin position="176"/>
        <end position="186"/>
    </location>
</feature>
<dbReference type="Proteomes" id="UP001139125">
    <property type="component" value="Unassembled WGS sequence"/>
</dbReference>
<keyword evidence="13" id="KW-1185">Reference proteome</keyword>
<comment type="catalytic activity">
    <reaction evidence="9">
        <text>Release of signal peptides from bacterial membrane prolipoproteins. Hydrolyzes -Xaa-Yaa-Zaa-|-(S,diacylglyceryl)Cys-, in which Xaa is hydrophobic (preferably Leu), and Yaa (Ala or Ser) and Zaa (Gly or Ala) have small, neutral side chains.</text>
        <dbReference type="EC" id="3.4.23.36"/>
    </reaction>
</comment>
<keyword evidence="6 9" id="KW-0378">Hydrolase</keyword>
<dbReference type="EC" id="3.4.23.36" evidence="9"/>
<organism evidence="12 13">
    <name type="scientific">Gracilimonas sediminicola</name>
    <dbReference type="NCBI Taxonomy" id="2952158"/>
    <lineage>
        <taxon>Bacteria</taxon>
        <taxon>Pseudomonadati</taxon>
        <taxon>Balneolota</taxon>
        <taxon>Balneolia</taxon>
        <taxon>Balneolales</taxon>
        <taxon>Balneolaceae</taxon>
        <taxon>Gracilimonas</taxon>
    </lineage>
</organism>